<accession>A0ABY4T965</accession>
<dbReference type="Gene3D" id="3.30.700.10">
    <property type="entry name" value="Glycoprotein, Type 4 Pilin"/>
    <property type="match status" value="1"/>
</dbReference>
<dbReference type="Pfam" id="PF00114">
    <property type="entry name" value="Pilin"/>
    <property type="match status" value="1"/>
</dbReference>
<dbReference type="PROSITE" id="PS00409">
    <property type="entry name" value="PROKAR_NTER_METHYL"/>
    <property type="match status" value="1"/>
</dbReference>
<dbReference type="PANTHER" id="PTHR30093">
    <property type="entry name" value="GENERAL SECRETION PATHWAY PROTEIN G"/>
    <property type="match status" value="1"/>
</dbReference>
<organism evidence="5 6">
    <name type="scientific">Luteibacter flocculans</name>
    <dbReference type="NCBI Taxonomy" id="2780091"/>
    <lineage>
        <taxon>Bacteria</taxon>
        <taxon>Pseudomonadati</taxon>
        <taxon>Pseudomonadota</taxon>
        <taxon>Gammaproteobacteria</taxon>
        <taxon>Lysobacterales</taxon>
        <taxon>Rhodanobacteraceae</taxon>
        <taxon>Luteibacter</taxon>
    </lineage>
</organism>
<keyword evidence="4" id="KW-1133">Transmembrane helix</keyword>
<sequence length="146" mass="15196">MKGIKGFTLIELMIVVAIIAILAAIAIPQYQDYTRRAKVSEGLVLADAAKYAVAETYGSRGAFPGTPAEAGYQTGASTYVSQVIIKNKGVIEVTFRNIDASKVDGKNFTLTPTASGGIITWSCNGAAGFGTPGNLAAKFLPGTCRS</sequence>
<evidence type="ECO:0000256" key="3">
    <source>
        <dbReference type="RuleBase" id="RU000389"/>
    </source>
</evidence>
<dbReference type="InterPro" id="IPR012902">
    <property type="entry name" value="N_methyl_site"/>
</dbReference>
<dbReference type="Proteomes" id="UP001056681">
    <property type="component" value="Chromosome"/>
</dbReference>
<evidence type="ECO:0000256" key="4">
    <source>
        <dbReference type="SAM" id="Phobius"/>
    </source>
</evidence>
<dbReference type="NCBIfam" id="TIGR02532">
    <property type="entry name" value="IV_pilin_GFxxxE"/>
    <property type="match status" value="1"/>
</dbReference>
<comment type="similarity">
    <text evidence="1 3">Belongs to the N-Me-Phe pilin family.</text>
</comment>
<dbReference type="InterPro" id="IPR045584">
    <property type="entry name" value="Pilin-like"/>
</dbReference>
<name>A0ABY4T965_9GAMM</name>
<keyword evidence="3" id="KW-0281">Fimbrium</keyword>
<keyword evidence="4" id="KW-0812">Transmembrane</keyword>
<dbReference type="SUPFAM" id="SSF54523">
    <property type="entry name" value="Pili subunits"/>
    <property type="match status" value="1"/>
</dbReference>
<keyword evidence="4" id="KW-0472">Membrane</keyword>
<feature type="transmembrane region" description="Helical" evidence="4">
    <location>
        <begin position="6"/>
        <end position="27"/>
    </location>
</feature>
<keyword evidence="2" id="KW-0488">Methylation</keyword>
<dbReference type="RefSeq" id="WP_250339983.1">
    <property type="nucleotide sequence ID" value="NZ_CP063231.1"/>
</dbReference>
<evidence type="ECO:0000256" key="1">
    <source>
        <dbReference type="ARBA" id="ARBA00005233"/>
    </source>
</evidence>
<gene>
    <name evidence="5" type="ORF">IM816_04760</name>
</gene>
<dbReference type="EMBL" id="CP063231">
    <property type="protein sequence ID" value="URL59424.1"/>
    <property type="molecule type" value="Genomic_DNA"/>
</dbReference>
<dbReference type="Pfam" id="PF07963">
    <property type="entry name" value="N_methyl"/>
    <property type="match status" value="1"/>
</dbReference>
<dbReference type="InterPro" id="IPR001082">
    <property type="entry name" value="Pilin"/>
</dbReference>
<protein>
    <submittedName>
        <fullName evidence="5">Pilin</fullName>
    </submittedName>
</protein>
<evidence type="ECO:0000256" key="2">
    <source>
        <dbReference type="ARBA" id="ARBA00022481"/>
    </source>
</evidence>
<proteinExistence type="inferred from homology"/>
<evidence type="ECO:0000313" key="6">
    <source>
        <dbReference type="Proteomes" id="UP001056681"/>
    </source>
</evidence>
<keyword evidence="6" id="KW-1185">Reference proteome</keyword>
<reference evidence="5" key="1">
    <citation type="submission" date="2020-10" db="EMBL/GenBank/DDBJ databases">
        <title>Whole-genome sequence of Luteibacter sp. EIF3.</title>
        <authorList>
            <person name="Friedrich I."/>
            <person name="Hertel R."/>
            <person name="Daniel R."/>
        </authorList>
    </citation>
    <scope>NUCLEOTIDE SEQUENCE</scope>
    <source>
        <strain evidence="5">EIF3</strain>
    </source>
</reference>
<evidence type="ECO:0000313" key="5">
    <source>
        <dbReference type="EMBL" id="URL59424.1"/>
    </source>
</evidence>
<dbReference type="PANTHER" id="PTHR30093:SF34">
    <property type="entry name" value="PREPILIN PEPTIDASE-DEPENDENT PROTEIN D"/>
    <property type="match status" value="1"/>
</dbReference>